<dbReference type="EMBL" id="CM004473">
    <property type="protein sequence ID" value="OCT82775.1"/>
    <property type="molecule type" value="Genomic_DNA"/>
</dbReference>
<protein>
    <recommendedName>
        <fullName evidence="4">GIY-YIG domain-containing protein</fullName>
    </recommendedName>
</protein>
<name>A0A974HM02_XENLA</name>
<evidence type="ECO:0000313" key="2">
    <source>
        <dbReference type="EMBL" id="OCT82775.1"/>
    </source>
</evidence>
<feature type="non-terminal residue" evidence="2">
    <location>
        <position position="1"/>
    </location>
</feature>
<evidence type="ECO:0000313" key="3">
    <source>
        <dbReference type="Proteomes" id="UP000694892"/>
    </source>
</evidence>
<gene>
    <name evidence="2" type="ORF">XELAEV_18025309mg</name>
</gene>
<feature type="region of interest" description="Disordered" evidence="1">
    <location>
        <begin position="1"/>
        <end position="36"/>
    </location>
</feature>
<dbReference type="Proteomes" id="UP000694892">
    <property type="component" value="Chromosome 4S"/>
</dbReference>
<organism evidence="2 3">
    <name type="scientific">Xenopus laevis</name>
    <name type="common">African clawed frog</name>
    <dbReference type="NCBI Taxonomy" id="8355"/>
    <lineage>
        <taxon>Eukaryota</taxon>
        <taxon>Metazoa</taxon>
        <taxon>Chordata</taxon>
        <taxon>Craniata</taxon>
        <taxon>Vertebrata</taxon>
        <taxon>Euteleostomi</taxon>
        <taxon>Amphibia</taxon>
        <taxon>Batrachia</taxon>
        <taxon>Anura</taxon>
        <taxon>Pipoidea</taxon>
        <taxon>Pipidae</taxon>
        <taxon>Xenopodinae</taxon>
        <taxon>Xenopus</taxon>
        <taxon>Xenopus</taxon>
    </lineage>
</organism>
<accession>A0A974HM02</accession>
<sequence length="131" mass="14906">TPPQEKWYGVTPLIKGGTYGPTPPQDKRSDTPHPKESVCPIYAKPHGHFTCETKFVIYMLKCPCGLAYIGQTIRAAKERVKEHRSNIRNFKAGTATDTTVSRHFNTERHNLSQLKWMILEKIKMPKRGGDI</sequence>
<proteinExistence type="predicted"/>
<evidence type="ECO:0000256" key="1">
    <source>
        <dbReference type="SAM" id="MobiDB-lite"/>
    </source>
</evidence>
<feature type="compositionally biased region" description="Basic and acidic residues" evidence="1">
    <location>
        <begin position="25"/>
        <end position="36"/>
    </location>
</feature>
<dbReference type="CDD" id="cd10442">
    <property type="entry name" value="GIY-YIG_PLEs"/>
    <property type="match status" value="1"/>
</dbReference>
<evidence type="ECO:0008006" key="4">
    <source>
        <dbReference type="Google" id="ProtNLM"/>
    </source>
</evidence>
<dbReference type="AlphaFoldDB" id="A0A974HM02"/>
<reference evidence="3" key="1">
    <citation type="journal article" date="2016" name="Nature">
        <title>Genome evolution in the allotetraploid frog Xenopus laevis.</title>
        <authorList>
            <person name="Session A.M."/>
            <person name="Uno Y."/>
            <person name="Kwon T."/>
            <person name="Chapman J.A."/>
            <person name="Toyoda A."/>
            <person name="Takahashi S."/>
            <person name="Fukui A."/>
            <person name="Hikosaka A."/>
            <person name="Suzuki A."/>
            <person name="Kondo M."/>
            <person name="van Heeringen S.J."/>
            <person name="Quigley I."/>
            <person name="Heinz S."/>
            <person name="Ogino H."/>
            <person name="Ochi H."/>
            <person name="Hellsten U."/>
            <person name="Lyons J.B."/>
            <person name="Simakov O."/>
            <person name="Putnam N."/>
            <person name="Stites J."/>
            <person name="Kuroki Y."/>
            <person name="Tanaka T."/>
            <person name="Michiue T."/>
            <person name="Watanabe M."/>
            <person name="Bogdanovic O."/>
            <person name="Lister R."/>
            <person name="Georgiou G."/>
            <person name="Paranjpe S.S."/>
            <person name="van Kruijsbergen I."/>
            <person name="Shu S."/>
            <person name="Carlson J."/>
            <person name="Kinoshita T."/>
            <person name="Ohta Y."/>
            <person name="Mawaribuchi S."/>
            <person name="Jenkins J."/>
            <person name="Grimwood J."/>
            <person name="Schmutz J."/>
            <person name="Mitros T."/>
            <person name="Mozaffari S.V."/>
            <person name="Suzuki Y."/>
            <person name="Haramoto Y."/>
            <person name="Yamamoto T.S."/>
            <person name="Takagi C."/>
            <person name="Heald R."/>
            <person name="Miller K."/>
            <person name="Haudenschild C."/>
            <person name="Kitzman J."/>
            <person name="Nakayama T."/>
            <person name="Izutsu Y."/>
            <person name="Robert J."/>
            <person name="Fortriede J."/>
            <person name="Burns K."/>
            <person name="Lotay V."/>
            <person name="Karimi K."/>
            <person name="Yasuoka Y."/>
            <person name="Dichmann D.S."/>
            <person name="Flajnik M.F."/>
            <person name="Houston D.W."/>
            <person name="Shendure J."/>
            <person name="DuPasquier L."/>
            <person name="Vize P.D."/>
            <person name="Zorn A.M."/>
            <person name="Ito M."/>
            <person name="Marcotte E.M."/>
            <person name="Wallingford J.B."/>
            <person name="Ito Y."/>
            <person name="Asashima M."/>
            <person name="Ueno N."/>
            <person name="Matsuda Y."/>
            <person name="Veenstra G.J."/>
            <person name="Fujiyama A."/>
            <person name="Harland R.M."/>
            <person name="Taira M."/>
            <person name="Rokhsar D.S."/>
        </authorList>
    </citation>
    <scope>NUCLEOTIDE SEQUENCE [LARGE SCALE GENOMIC DNA]</scope>
    <source>
        <strain evidence="3">J</strain>
    </source>
</reference>